<feature type="transmembrane region" description="Helical" evidence="8">
    <location>
        <begin position="112"/>
        <end position="133"/>
    </location>
</feature>
<dbReference type="PRINTS" id="PR01806">
    <property type="entry name" value="VIRFACTRMVIN"/>
</dbReference>
<organism evidence="9">
    <name type="scientific">uncultured Truepera sp</name>
    <dbReference type="NCBI Taxonomy" id="543023"/>
    <lineage>
        <taxon>Bacteria</taxon>
        <taxon>Thermotogati</taxon>
        <taxon>Deinococcota</taxon>
        <taxon>Deinococci</taxon>
        <taxon>Trueperales</taxon>
        <taxon>Trueperaceae</taxon>
        <taxon>Truepera</taxon>
        <taxon>environmental samples</taxon>
    </lineage>
</organism>
<keyword evidence="7 8" id="KW-0472">Membrane</keyword>
<accession>A0A6J4UZ87</accession>
<evidence type="ECO:0000256" key="4">
    <source>
        <dbReference type="ARBA" id="ARBA00022960"/>
    </source>
</evidence>
<feature type="transmembrane region" description="Helical" evidence="8">
    <location>
        <begin position="452"/>
        <end position="479"/>
    </location>
</feature>
<proteinExistence type="predicted"/>
<dbReference type="EMBL" id="CADCWP010000061">
    <property type="protein sequence ID" value="CAA9563948.1"/>
    <property type="molecule type" value="Genomic_DNA"/>
</dbReference>
<gene>
    <name evidence="9" type="ORF">AVDCRST_MAG86-870</name>
</gene>
<dbReference type="PANTHER" id="PTHR47019:SF1">
    <property type="entry name" value="LIPID II FLIPPASE MURJ"/>
    <property type="match status" value="1"/>
</dbReference>
<dbReference type="InterPro" id="IPR051050">
    <property type="entry name" value="Lipid_II_flippase_MurJ/MviN"/>
</dbReference>
<dbReference type="GO" id="GO:0005886">
    <property type="term" value="C:plasma membrane"/>
    <property type="evidence" value="ECO:0007669"/>
    <property type="project" value="UniProtKB-SubCell"/>
</dbReference>
<evidence type="ECO:0000256" key="5">
    <source>
        <dbReference type="ARBA" id="ARBA00022984"/>
    </source>
</evidence>
<dbReference type="Pfam" id="PF03023">
    <property type="entry name" value="MurJ"/>
    <property type="match status" value="1"/>
</dbReference>
<feature type="transmembrane region" description="Helical" evidence="8">
    <location>
        <begin position="364"/>
        <end position="383"/>
    </location>
</feature>
<feature type="transmembrane region" description="Helical" evidence="8">
    <location>
        <begin position="140"/>
        <end position="161"/>
    </location>
</feature>
<dbReference type="AlphaFoldDB" id="A0A6J4UZ87"/>
<keyword evidence="5" id="KW-0573">Peptidoglycan synthesis</keyword>
<sequence length="488" mass="51986">MLGTLASRVTGLLRNSLLVQLFDSGVTDAFNVAVRLPNLFRELLAEGALTNSFIPAYKTLPPREAKRLSSALFSLLLVVNAFLLGVAVWAAPVVVGFLLAENSTVDRALTITLTRAVFPFLGAISFAALAMGILNAEERFFAPAWAPVVLNVVTTALMLLYPQQAPMLAVAFVLGGVAQLVFQLPPLARAGLLPRLGVWWHPQLRSVLVLMVPFTFTTGARQFLNVVSSRLLTGLPAGSVTAFSNADLFLGLALGLFSISPALAFYSRLAAQIGSPREFRTTLLTGLRLIAFLTVPAGLLLTFYAEPAVVGVFTWLPLLGGGGMDGTTLALSVSALTPLGLAVFPVGLSTLLLRTFYVRRSVRVPVLVSVCAVALNVPLYILLARLGVAGLSWATVMVGWAQLGALLYLVGRREHLSLRELARDFGRVWLAALLGVVPTWGLVGALPLPEGWWGAVGTLLLGGGGGVVFYLVLCARLGVPEAARLWRR</sequence>
<evidence type="ECO:0000256" key="3">
    <source>
        <dbReference type="ARBA" id="ARBA00022692"/>
    </source>
</evidence>
<keyword evidence="4" id="KW-0133">Cell shape</keyword>
<dbReference type="GO" id="GO:0009252">
    <property type="term" value="P:peptidoglycan biosynthetic process"/>
    <property type="evidence" value="ECO:0007669"/>
    <property type="project" value="UniProtKB-KW"/>
</dbReference>
<dbReference type="NCBIfam" id="TIGR01695">
    <property type="entry name" value="murJ_mviN"/>
    <property type="match status" value="1"/>
</dbReference>
<keyword evidence="2" id="KW-1003">Cell membrane</keyword>
<feature type="transmembrane region" description="Helical" evidence="8">
    <location>
        <begin position="287"/>
        <end position="316"/>
    </location>
</feature>
<feature type="transmembrane region" description="Helical" evidence="8">
    <location>
        <begin position="248"/>
        <end position="266"/>
    </location>
</feature>
<evidence type="ECO:0000256" key="7">
    <source>
        <dbReference type="ARBA" id="ARBA00023136"/>
    </source>
</evidence>
<reference evidence="9" key="1">
    <citation type="submission" date="2020-02" db="EMBL/GenBank/DDBJ databases">
        <authorList>
            <person name="Meier V. D."/>
        </authorList>
    </citation>
    <scope>NUCLEOTIDE SEQUENCE</scope>
    <source>
        <strain evidence="9">AVDCRST_MAG86</strain>
    </source>
</reference>
<keyword evidence="6 8" id="KW-1133">Transmembrane helix</keyword>
<dbReference type="GO" id="GO:0015648">
    <property type="term" value="F:lipid-linked peptidoglycan transporter activity"/>
    <property type="evidence" value="ECO:0007669"/>
    <property type="project" value="TreeGrafter"/>
</dbReference>
<dbReference type="InterPro" id="IPR004268">
    <property type="entry name" value="MurJ"/>
</dbReference>
<dbReference type="GO" id="GO:0008360">
    <property type="term" value="P:regulation of cell shape"/>
    <property type="evidence" value="ECO:0007669"/>
    <property type="project" value="UniProtKB-KW"/>
</dbReference>
<dbReference type="PANTHER" id="PTHR47019">
    <property type="entry name" value="LIPID II FLIPPASE MURJ"/>
    <property type="match status" value="1"/>
</dbReference>
<feature type="transmembrane region" description="Helical" evidence="8">
    <location>
        <begin position="167"/>
        <end position="187"/>
    </location>
</feature>
<feature type="transmembrane region" description="Helical" evidence="8">
    <location>
        <begin position="328"/>
        <end position="352"/>
    </location>
</feature>
<dbReference type="GO" id="GO:0034204">
    <property type="term" value="P:lipid translocation"/>
    <property type="evidence" value="ECO:0007669"/>
    <property type="project" value="TreeGrafter"/>
</dbReference>
<evidence type="ECO:0000256" key="8">
    <source>
        <dbReference type="SAM" id="Phobius"/>
    </source>
</evidence>
<protein>
    <submittedName>
        <fullName evidence="9">Proposed peptidoglycan lipid II flippase MurJ</fullName>
    </submittedName>
</protein>
<name>A0A6J4UZ87_9DEIN</name>
<evidence type="ECO:0000313" key="9">
    <source>
        <dbReference type="EMBL" id="CAA9563948.1"/>
    </source>
</evidence>
<feature type="transmembrane region" description="Helical" evidence="8">
    <location>
        <begin position="72"/>
        <end position="100"/>
    </location>
</feature>
<feature type="transmembrane region" description="Helical" evidence="8">
    <location>
        <begin position="428"/>
        <end position="446"/>
    </location>
</feature>
<keyword evidence="3 8" id="KW-0812">Transmembrane</keyword>
<feature type="transmembrane region" description="Helical" evidence="8">
    <location>
        <begin position="389"/>
        <end position="408"/>
    </location>
</feature>
<evidence type="ECO:0000256" key="6">
    <source>
        <dbReference type="ARBA" id="ARBA00022989"/>
    </source>
</evidence>
<evidence type="ECO:0000256" key="2">
    <source>
        <dbReference type="ARBA" id="ARBA00022475"/>
    </source>
</evidence>
<comment type="subcellular location">
    <subcellularLocation>
        <location evidence="1">Cell membrane</location>
        <topology evidence="1">Multi-pass membrane protein</topology>
    </subcellularLocation>
</comment>
<evidence type="ECO:0000256" key="1">
    <source>
        <dbReference type="ARBA" id="ARBA00004651"/>
    </source>
</evidence>